<proteinExistence type="predicted"/>
<protein>
    <submittedName>
        <fullName evidence="2">Gamma-glutamylcyclotransferase family protein</fullName>
        <ecNumber evidence="2">2.3.2.-</ecNumber>
    </submittedName>
</protein>
<dbReference type="InterPro" id="IPR013024">
    <property type="entry name" value="GGCT-like"/>
</dbReference>
<feature type="domain" description="Gamma-glutamylcyclotransferase AIG2-like" evidence="1">
    <location>
        <begin position="14"/>
        <end position="111"/>
    </location>
</feature>
<organism evidence="2 3">
    <name type="scientific">Fodinicurvata halophila</name>
    <dbReference type="NCBI Taxonomy" id="1419723"/>
    <lineage>
        <taxon>Bacteria</taxon>
        <taxon>Pseudomonadati</taxon>
        <taxon>Pseudomonadota</taxon>
        <taxon>Alphaproteobacteria</taxon>
        <taxon>Rhodospirillales</taxon>
        <taxon>Rhodovibrionaceae</taxon>
        <taxon>Fodinicurvata</taxon>
    </lineage>
</organism>
<dbReference type="GO" id="GO:0016746">
    <property type="term" value="F:acyltransferase activity"/>
    <property type="evidence" value="ECO:0007669"/>
    <property type="project" value="UniProtKB-KW"/>
</dbReference>
<dbReference type="EC" id="2.3.2.-" evidence="2"/>
<comment type="caution">
    <text evidence="2">The sequence shown here is derived from an EMBL/GenBank/DDBJ whole genome shotgun (WGS) entry which is preliminary data.</text>
</comment>
<dbReference type="RefSeq" id="WP_382423276.1">
    <property type="nucleotide sequence ID" value="NZ_JBHSCW010000010.1"/>
</dbReference>
<dbReference type="CDD" id="cd06661">
    <property type="entry name" value="GGCT_like"/>
    <property type="match status" value="1"/>
</dbReference>
<accession>A0ABV8UNM9</accession>
<dbReference type="Gene3D" id="3.10.490.10">
    <property type="entry name" value="Gamma-glutamyl cyclotransferase-like"/>
    <property type="match status" value="1"/>
</dbReference>
<dbReference type="SUPFAM" id="SSF110857">
    <property type="entry name" value="Gamma-glutamyl cyclotransferase-like"/>
    <property type="match status" value="1"/>
</dbReference>
<evidence type="ECO:0000313" key="2">
    <source>
        <dbReference type="EMBL" id="MFC4352898.1"/>
    </source>
</evidence>
<keyword evidence="3" id="KW-1185">Reference proteome</keyword>
<dbReference type="InterPro" id="IPR009288">
    <property type="entry name" value="AIG2-like_dom"/>
</dbReference>
<sequence>MIQMDTAVLRTHPLFSFGTLQDADVFAVVTGGLAFEQTPRRRAWLPDYRVVNAIDGPHPVLQPAAGDWAPGLLFHDLPQSVLDRIAWFEWPEFRADRRTVVTEEARRTSACFLPEQTWPASEAPWSIEVWRREEKTELLAYAELMMDFYGTCTAEELDTYWENLVARVQGRPAELPPHMEARSRELLDTPGRHLRAFLRQTAQAPEDSHSAAS</sequence>
<dbReference type="Proteomes" id="UP001595799">
    <property type="component" value="Unassembled WGS sequence"/>
</dbReference>
<evidence type="ECO:0000313" key="3">
    <source>
        <dbReference type="Proteomes" id="UP001595799"/>
    </source>
</evidence>
<keyword evidence="2" id="KW-0012">Acyltransferase</keyword>
<name>A0ABV8UNM9_9PROT</name>
<dbReference type="Pfam" id="PF06094">
    <property type="entry name" value="GGACT"/>
    <property type="match status" value="1"/>
</dbReference>
<dbReference type="InterPro" id="IPR036568">
    <property type="entry name" value="GGCT-like_sf"/>
</dbReference>
<evidence type="ECO:0000259" key="1">
    <source>
        <dbReference type="Pfam" id="PF06094"/>
    </source>
</evidence>
<reference evidence="3" key="1">
    <citation type="journal article" date="2019" name="Int. J. Syst. Evol. Microbiol.">
        <title>The Global Catalogue of Microorganisms (GCM) 10K type strain sequencing project: providing services to taxonomists for standard genome sequencing and annotation.</title>
        <authorList>
            <consortium name="The Broad Institute Genomics Platform"/>
            <consortium name="The Broad Institute Genome Sequencing Center for Infectious Disease"/>
            <person name="Wu L."/>
            <person name="Ma J."/>
        </authorList>
    </citation>
    <scope>NUCLEOTIDE SEQUENCE [LARGE SCALE GENOMIC DNA]</scope>
    <source>
        <strain evidence="3">CECT 8472</strain>
    </source>
</reference>
<keyword evidence="2" id="KW-0808">Transferase</keyword>
<dbReference type="EMBL" id="JBHSCW010000010">
    <property type="protein sequence ID" value="MFC4352898.1"/>
    <property type="molecule type" value="Genomic_DNA"/>
</dbReference>
<gene>
    <name evidence="2" type="ORF">ACFOW6_15205</name>
</gene>